<proteinExistence type="predicted"/>
<comment type="caution">
    <text evidence="2">The sequence shown here is derived from an EMBL/GenBank/DDBJ whole genome shotgun (WGS) entry which is preliminary data.</text>
</comment>
<protein>
    <recommendedName>
        <fullName evidence="4">Integral membrane protein</fullName>
    </recommendedName>
</protein>
<evidence type="ECO:0008006" key="4">
    <source>
        <dbReference type="Google" id="ProtNLM"/>
    </source>
</evidence>
<evidence type="ECO:0000313" key="2">
    <source>
        <dbReference type="EMBL" id="MEI5616789.1"/>
    </source>
</evidence>
<name>A0ABU8GUX0_9ACTN</name>
<organism evidence="2 3">
    <name type="scientific">Streptomyces brasiliscabiei</name>
    <dbReference type="NCBI Taxonomy" id="2736302"/>
    <lineage>
        <taxon>Bacteria</taxon>
        <taxon>Bacillati</taxon>
        <taxon>Actinomycetota</taxon>
        <taxon>Actinomycetes</taxon>
        <taxon>Kitasatosporales</taxon>
        <taxon>Streptomycetaceae</taxon>
        <taxon>Streptomyces</taxon>
    </lineage>
</organism>
<evidence type="ECO:0000313" key="3">
    <source>
        <dbReference type="Proteomes" id="UP001365781"/>
    </source>
</evidence>
<sequence length="205" mass="23486">MISGGGPAADATVVRYGLRRFLWTLLFVPVTLVSGGLGVVEAMYGGDSDSRFAVWGPVLFLLMALLFAVPVVFAWRTRRWVAAFDATGFWWIRGREIALFRWDSLAGVGIYWTPQIFTLELCPRGEIDRDDPLLWQFVRETEPLRPGLPRLRYRIRLPYAYKPYEQALRRWAPELWFGVVAQPPSYVGQPDRAGHRERTARRGEG</sequence>
<dbReference type="Proteomes" id="UP001365781">
    <property type="component" value="Unassembled WGS sequence"/>
</dbReference>
<keyword evidence="1" id="KW-1133">Transmembrane helix</keyword>
<keyword evidence="1" id="KW-0472">Membrane</keyword>
<keyword evidence="1" id="KW-0812">Transmembrane</keyword>
<dbReference type="RefSeq" id="WP_336543491.1">
    <property type="nucleotide sequence ID" value="NZ_JBBAYL010000049.1"/>
</dbReference>
<gene>
    <name evidence="2" type="ORF">WB403_47650</name>
</gene>
<feature type="transmembrane region" description="Helical" evidence="1">
    <location>
        <begin position="21"/>
        <end position="40"/>
    </location>
</feature>
<feature type="transmembrane region" description="Helical" evidence="1">
    <location>
        <begin position="52"/>
        <end position="75"/>
    </location>
</feature>
<dbReference type="EMBL" id="JBBAYM010000066">
    <property type="protein sequence ID" value="MEI5616789.1"/>
    <property type="molecule type" value="Genomic_DNA"/>
</dbReference>
<evidence type="ECO:0000256" key="1">
    <source>
        <dbReference type="SAM" id="Phobius"/>
    </source>
</evidence>
<keyword evidence="3" id="KW-1185">Reference proteome</keyword>
<accession>A0ABU8GUX0</accession>
<reference evidence="2 3" key="1">
    <citation type="submission" date="2024-03" db="EMBL/GenBank/DDBJ databases">
        <title>First Report of Pectobacterium brasiliscabiei causing potato scab in china.</title>
        <authorList>
            <person name="Handique U."/>
        </authorList>
    </citation>
    <scope>NUCLEOTIDE SEQUENCE [LARGE SCALE GENOMIC DNA]</scope>
    <source>
        <strain evidence="2 3">ZRIMU1503</strain>
    </source>
</reference>